<sequence length="75" mass="8579">MSDSRVHKQYFGKGLRAKTESLRLESEACQKKIDSQLREVIVELDSMAEDYASSTRLLFEAHLYATGYHNPKSRG</sequence>
<protein>
    <submittedName>
        <fullName evidence="1">Uncharacterized protein</fullName>
    </submittedName>
</protein>
<accession>A0A517M1I1</accession>
<name>A0A517M1I1_9BACT</name>
<keyword evidence="2" id="KW-1185">Reference proteome</keyword>
<reference evidence="1 2" key="1">
    <citation type="submission" date="2019-02" db="EMBL/GenBank/DDBJ databases">
        <title>Deep-cultivation of Planctomycetes and their phenomic and genomic characterization uncovers novel biology.</title>
        <authorList>
            <person name="Wiegand S."/>
            <person name="Jogler M."/>
            <person name="Boedeker C."/>
            <person name="Pinto D."/>
            <person name="Vollmers J."/>
            <person name="Rivas-Marin E."/>
            <person name="Kohn T."/>
            <person name="Peeters S.H."/>
            <person name="Heuer A."/>
            <person name="Rast P."/>
            <person name="Oberbeckmann S."/>
            <person name="Bunk B."/>
            <person name="Jeske O."/>
            <person name="Meyerdierks A."/>
            <person name="Storesund J.E."/>
            <person name="Kallscheuer N."/>
            <person name="Luecker S."/>
            <person name="Lage O.M."/>
            <person name="Pohl T."/>
            <person name="Merkel B.J."/>
            <person name="Hornburger P."/>
            <person name="Mueller R.-W."/>
            <person name="Bruemmer F."/>
            <person name="Labrenz M."/>
            <person name="Spormann A.M."/>
            <person name="Op den Camp H."/>
            <person name="Overmann J."/>
            <person name="Amann R."/>
            <person name="Jetten M.S.M."/>
            <person name="Mascher T."/>
            <person name="Medema M.H."/>
            <person name="Devos D.P."/>
            <person name="Kaster A.-K."/>
            <person name="Ovreas L."/>
            <person name="Rohde M."/>
            <person name="Galperin M.Y."/>
            <person name="Jogler C."/>
        </authorList>
    </citation>
    <scope>NUCLEOTIDE SEQUENCE [LARGE SCALE GENOMIC DNA]</scope>
    <source>
        <strain evidence="1 2">EC9</strain>
    </source>
</reference>
<organism evidence="1 2">
    <name type="scientific">Rosistilla ulvae</name>
    <dbReference type="NCBI Taxonomy" id="1930277"/>
    <lineage>
        <taxon>Bacteria</taxon>
        <taxon>Pseudomonadati</taxon>
        <taxon>Planctomycetota</taxon>
        <taxon>Planctomycetia</taxon>
        <taxon>Pirellulales</taxon>
        <taxon>Pirellulaceae</taxon>
        <taxon>Rosistilla</taxon>
    </lineage>
</organism>
<dbReference type="Proteomes" id="UP000319557">
    <property type="component" value="Chromosome"/>
</dbReference>
<dbReference type="EMBL" id="CP036261">
    <property type="protein sequence ID" value="QDS88744.1"/>
    <property type="molecule type" value="Genomic_DNA"/>
</dbReference>
<dbReference type="AlphaFoldDB" id="A0A517M1I1"/>
<gene>
    <name evidence="1" type="ORF">EC9_29380</name>
</gene>
<evidence type="ECO:0000313" key="1">
    <source>
        <dbReference type="EMBL" id="QDS88744.1"/>
    </source>
</evidence>
<evidence type="ECO:0000313" key="2">
    <source>
        <dbReference type="Proteomes" id="UP000319557"/>
    </source>
</evidence>
<dbReference type="KEGG" id="ruv:EC9_29380"/>
<proteinExistence type="predicted"/>